<dbReference type="GO" id="GO:0008270">
    <property type="term" value="F:zinc ion binding"/>
    <property type="evidence" value="ECO:0007669"/>
    <property type="project" value="UniProtKB-KW"/>
</dbReference>
<dbReference type="InterPro" id="IPR007527">
    <property type="entry name" value="Znf_SWIM"/>
</dbReference>
<dbReference type="Proteomes" id="UP000196258">
    <property type="component" value="Unassembled WGS sequence"/>
</dbReference>
<gene>
    <name evidence="3" type="ORF">B5E91_09325</name>
</gene>
<evidence type="ECO:0000313" key="3">
    <source>
        <dbReference type="EMBL" id="OUQ04583.1"/>
    </source>
</evidence>
<comment type="caution">
    <text evidence="3">The sequence shown here is derived from an EMBL/GenBank/DDBJ whole genome shotgun (WGS) entry which is preliminary data.</text>
</comment>
<organism evidence="3 4">
    <name type="scientific">Thomasclavelia spiroformis</name>
    <dbReference type="NCBI Taxonomy" id="29348"/>
    <lineage>
        <taxon>Bacteria</taxon>
        <taxon>Bacillati</taxon>
        <taxon>Bacillota</taxon>
        <taxon>Erysipelotrichia</taxon>
        <taxon>Erysipelotrichales</taxon>
        <taxon>Coprobacillaceae</taxon>
        <taxon>Thomasclavelia</taxon>
    </lineage>
</organism>
<evidence type="ECO:0000259" key="2">
    <source>
        <dbReference type="PROSITE" id="PS50966"/>
    </source>
</evidence>
<keyword evidence="1" id="KW-0479">Metal-binding</keyword>
<sequence length="549" mass="65668">MEWEHLFREIILERGYEYYLEGAVVNEHISKNSISATVSGNDDYDVEIIFNNDKIIGMYCSCPYAADGHNCKHMAAVLYTYQEHIEYESSINNHISNNSSTLDEIIKKASDKQVRDFLFNVLKDDDKLLSRFKILVDKSQIDIKQYKKQINKTIKSFLGRDYFISYHQAGNFIMAMEEYLYEDIYMMIDAGNYLDAFELTSYLFLSVSNVEMDDSDGGLGMFASECYQVWNKILDQANEQIEAKIYQWFINHLDGSVIDYMEEYLEEILMEQFKSEKYLKDKLLYTENKVILEKQKPESWTTNYNVEKWASNHIKIMEELKFSFDDIDKYCKENWKYSRIREYYISTCINKKQYNQAIKVLKESLKLDADKLGLVKEHSLKLKELYKLTKNNEAYKQQLWQLVTKDNPGDLNNFNELKSLYSKEEWQNVREKIFVALPKYSYIDYLYKEEKLYDRLLDYVLKSPGLNYVFKYENILKDDYSQELLQKYTDELNKMVTYTANRKKYKEWVMILRKMTKLKDGDKAVQDIVKNWKIMYSKRKAMMEELERL</sequence>
<feature type="domain" description="SWIM-type" evidence="2">
    <location>
        <begin position="44"/>
        <end position="82"/>
    </location>
</feature>
<dbReference type="Pfam" id="PF04434">
    <property type="entry name" value="SWIM"/>
    <property type="match status" value="1"/>
</dbReference>
<keyword evidence="1" id="KW-0863">Zinc-finger</keyword>
<accession>A0A1Y4QJX5</accession>
<keyword evidence="1" id="KW-0862">Zinc</keyword>
<name>A0A1Y4QJX5_9FIRM</name>
<dbReference type="PROSITE" id="PS50966">
    <property type="entry name" value="ZF_SWIM"/>
    <property type="match status" value="1"/>
</dbReference>
<dbReference type="RefSeq" id="WP_087257056.1">
    <property type="nucleotide sequence ID" value="NZ_NFLB01000010.1"/>
</dbReference>
<protein>
    <recommendedName>
        <fullName evidence="2">SWIM-type domain-containing protein</fullName>
    </recommendedName>
</protein>
<reference evidence="4" key="1">
    <citation type="submission" date="2017-04" db="EMBL/GenBank/DDBJ databases">
        <title>Function of individual gut microbiota members based on whole genome sequencing of pure cultures obtained from chicken caecum.</title>
        <authorList>
            <person name="Medvecky M."/>
            <person name="Cejkova D."/>
            <person name="Polansky O."/>
            <person name="Karasova D."/>
            <person name="Kubasova T."/>
            <person name="Cizek A."/>
            <person name="Rychlik I."/>
        </authorList>
    </citation>
    <scope>NUCLEOTIDE SEQUENCE [LARGE SCALE GENOMIC DNA]</scope>
    <source>
        <strain evidence="4">An149</strain>
    </source>
</reference>
<proteinExistence type="predicted"/>
<dbReference type="EMBL" id="NFLB01000010">
    <property type="protein sequence ID" value="OUQ04583.1"/>
    <property type="molecule type" value="Genomic_DNA"/>
</dbReference>
<evidence type="ECO:0000313" key="4">
    <source>
        <dbReference type="Proteomes" id="UP000196258"/>
    </source>
</evidence>
<evidence type="ECO:0000256" key="1">
    <source>
        <dbReference type="PROSITE-ProRule" id="PRU00325"/>
    </source>
</evidence>
<dbReference type="AlphaFoldDB" id="A0A1Y4QJX5"/>